<dbReference type="GO" id="GO:0005634">
    <property type="term" value="C:nucleus"/>
    <property type="evidence" value="ECO:0007669"/>
    <property type="project" value="UniProtKB-SubCell"/>
</dbReference>
<keyword evidence="6 7" id="KW-0539">Nucleus</keyword>
<feature type="region of interest" description="Disordered" evidence="9">
    <location>
        <begin position="332"/>
        <end position="351"/>
    </location>
</feature>
<dbReference type="AlphaFoldDB" id="A0A1L7X8E4"/>
<dbReference type="InterPro" id="IPR031790">
    <property type="entry name" value="Znf-NOSIP"/>
</dbReference>
<dbReference type="InterPro" id="IPR017907">
    <property type="entry name" value="Znf_RING_CS"/>
</dbReference>
<evidence type="ECO:0000256" key="4">
    <source>
        <dbReference type="ARBA" id="ARBA00022771"/>
    </source>
</evidence>
<comment type="similarity">
    <text evidence="2 7">Belongs to the NOSIP family.</text>
</comment>
<dbReference type="FunFam" id="3.30.40.10:FF:000673">
    <property type="entry name" value="RING finger domain protein, putative"/>
    <property type="match status" value="1"/>
</dbReference>
<dbReference type="PROSITE" id="PS00518">
    <property type="entry name" value="ZF_RING_1"/>
    <property type="match status" value="1"/>
</dbReference>
<evidence type="ECO:0000256" key="6">
    <source>
        <dbReference type="ARBA" id="ARBA00023242"/>
    </source>
</evidence>
<evidence type="ECO:0000256" key="7">
    <source>
        <dbReference type="PIRNR" id="PIRNR023577"/>
    </source>
</evidence>
<keyword evidence="3" id="KW-0479">Metal-binding</keyword>
<dbReference type="InterPro" id="IPR011011">
    <property type="entry name" value="Znf_FYVE_PHD"/>
</dbReference>
<dbReference type="STRING" id="576137.A0A1L7X8E4"/>
<dbReference type="InterPro" id="IPR001841">
    <property type="entry name" value="Znf_RING"/>
</dbReference>
<dbReference type="SUPFAM" id="SSF57903">
    <property type="entry name" value="FYVE/PHD zinc finger"/>
    <property type="match status" value="1"/>
</dbReference>
<keyword evidence="5" id="KW-0862">Zinc</keyword>
<evidence type="ECO:0000256" key="3">
    <source>
        <dbReference type="ARBA" id="ARBA00022723"/>
    </source>
</evidence>
<dbReference type="PROSITE" id="PS50089">
    <property type="entry name" value="ZF_RING_2"/>
    <property type="match status" value="1"/>
</dbReference>
<evidence type="ECO:0000256" key="2">
    <source>
        <dbReference type="ARBA" id="ARBA00008126"/>
    </source>
</evidence>
<dbReference type="PANTHER" id="PTHR13063">
    <property type="entry name" value="ENOS INTERACTING PROTEIN"/>
    <property type="match status" value="1"/>
</dbReference>
<accession>A0A1L7X8E4</accession>
<protein>
    <submittedName>
        <fullName evidence="11">Related to RING finger domain protein</fullName>
    </submittedName>
</protein>
<dbReference type="Pfam" id="PF13445">
    <property type="entry name" value="zf-RING_UBOX"/>
    <property type="match status" value="1"/>
</dbReference>
<evidence type="ECO:0000256" key="9">
    <source>
        <dbReference type="SAM" id="MobiDB-lite"/>
    </source>
</evidence>
<evidence type="ECO:0000256" key="5">
    <source>
        <dbReference type="ARBA" id="ARBA00022833"/>
    </source>
</evidence>
<proteinExistence type="inferred from homology"/>
<feature type="compositionally biased region" description="Basic and acidic residues" evidence="9">
    <location>
        <begin position="342"/>
        <end position="351"/>
    </location>
</feature>
<dbReference type="Pfam" id="PF15906">
    <property type="entry name" value="zf-NOSIP"/>
    <property type="match status" value="1"/>
</dbReference>
<keyword evidence="12" id="KW-1185">Reference proteome</keyword>
<dbReference type="OrthoDB" id="116827at2759"/>
<reference evidence="11 12" key="1">
    <citation type="submission" date="2016-03" db="EMBL/GenBank/DDBJ databases">
        <authorList>
            <person name="Ploux O."/>
        </authorList>
    </citation>
    <scope>NUCLEOTIDE SEQUENCE [LARGE SCALE GENOMIC DNA]</scope>
    <source>
        <strain evidence="11 12">UAMH 11012</strain>
    </source>
</reference>
<dbReference type="InterPro" id="IPR027370">
    <property type="entry name" value="Znf-RING_euk"/>
</dbReference>
<dbReference type="InterPro" id="IPR013083">
    <property type="entry name" value="Znf_RING/FYVE/PHD"/>
</dbReference>
<evidence type="ECO:0000256" key="1">
    <source>
        <dbReference type="ARBA" id="ARBA00004123"/>
    </source>
</evidence>
<evidence type="ECO:0000256" key="8">
    <source>
        <dbReference type="PROSITE-ProRule" id="PRU00175"/>
    </source>
</evidence>
<feature type="domain" description="RING-type" evidence="10">
    <location>
        <begin position="269"/>
        <end position="325"/>
    </location>
</feature>
<dbReference type="GO" id="GO:0008270">
    <property type="term" value="F:zinc ion binding"/>
    <property type="evidence" value="ECO:0007669"/>
    <property type="project" value="UniProtKB-KW"/>
</dbReference>
<dbReference type="GO" id="GO:0061630">
    <property type="term" value="F:ubiquitin protein ligase activity"/>
    <property type="evidence" value="ECO:0007669"/>
    <property type="project" value="InterPro"/>
</dbReference>
<keyword evidence="4 8" id="KW-0863">Zinc-finger</keyword>
<feature type="region of interest" description="Disordered" evidence="9">
    <location>
        <begin position="98"/>
        <end position="119"/>
    </location>
</feature>
<dbReference type="PANTHER" id="PTHR13063:SF10">
    <property type="entry name" value="NITRIC OXIDE SYNTHASE-INTERACTING PROTEIN"/>
    <property type="match status" value="1"/>
</dbReference>
<sequence>MIPCTHEQLSPVTIMSHSKRNTSRSVFTSHERSLAKSAWNSTSARLSRESFLPFASCRLCLLPARTPVSCSHGDIFCRECALSNILSQKKEIKRLEKVRERDDKETQENREAEEAEAKKRAVEDFERIQMGLEAKLGAKSTDQKIVGRGDGKIVVEEDIVGAKTGEKRKFELDEDELLRIAQEERTKARKAIDDEKAAKTTLPSFWVPSITPSSNTNNTLHVVSKKTKQSPVCPASPADQPHPYSFHTLITVAFTEEKDASAGTSQRICPSCKKGLSNTSKAMLAKPCGHVLCKRCVTKFMTPTRAHDPHAPDVDQNAVLCYVCEADLTERKAGKSGGGETSNDKEKDKIKPGLVEIKTEGTGFAGGGINKVERSGVAFQC</sequence>
<dbReference type="Gene3D" id="3.30.40.10">
    <property type="entry name" value="Zinc/RING finger domain, C3HC4 (zinc finger)"/>
    <property type="match status" value="2"/>
</dbReference>
<evidence type="ECO:0000313" key="11">
    <source>
        <dbReference type="EMBL" id="CZR61290.1"/>
    </source>
</evidence>
<dbReference type="EMBL" id="FJOG01000018">
    <property type="protein sequence ID" value="CZR61290.1"/>
    <property type="molecule type" value="Genomic_DNA"/>
</dbReference>
<organism evidence="11 12">
    <name type="scientific">Phialocephala subalpina</name>
    <dbReference type="NCBI Taxonomy" id="576137"/>
    <lineage>
        <taxon>Eukaryota</taxon>
        <taxon>Fungi</taxon>
        <taxon>Dikarya</taxon>
        <taxon>Ascomycota</taxon>
        <taxon>Pezizomycotina</taxon>
        <taxon>Leotiomycetes</taxon>
        <taxon>Helotiales</taxon>
        <taxon>Mollisiaceae</taxon>
        <taxon>Phialocephala</taxon>
        <taxon>Phialocephala fortinii species complex</taxon>
    </lineage>
</organism>
<name>A0A1L7X8E4_9HELO</name>
<comment type="subcellular location">
    <subcellularLocation>
        <location evidence="1 7">Nucleus</location>
    </subcellularLocation>
</comment>
<dbReference type="Proteomes" id="UP000184330">
    <property type="component" value="Unassembled WGS sequence"/>
</dbReference>
<evidence type="ECO:0000313" key="12">
    <source>
        <dbReference type="Proteomes" id="UP000184330"/>
    </source>
</evidence>
<dbReference type="SMART" id="SM00184">
    <property type="entry name" value="RING"/>
    <property type="match status" value="2"/>
</dbReference>
<dbReference type="InterPro" id="IPR016818">
    <property type="entry name" value="NOSIP"/>
</dbReference>
<dbReference type="PIRSF" id="PIRSF023577">
    <property type="entry name" value="ENOS_interacting"/>
    <property type="match status" value="1"/>
</dbReference>
<gene>
    <name evidence="11" type="ORF">PAC_11186</name>
</gene>
<evidence type="ECO:0000259" key="10">
    <source>
        <dbReference type="PROSITE" id="PS50089"/>
    </source>
</evidence>